<evidence type="ECO:0000313" key="1">
    <source>
        <dbReference type="EMBL" id="WPK11366.1"/>
    </source>
</evidence>
<sequence length="61" mass="6957">MQTYRIYVTNISQALAVLKEQGFEGKDSGTFIEIAFNPSQKMSVIMLLNQNKIVVYDIEEV</sequence>
<gene>
    <name evidence="1" type="ORF">R6U77_15955</name>
</gene>
<organism evidence="1 2">
    <name type="scientific">Lysinibacillus louembei</name>
    <dbReference type="NCBI Taxonomy" id="1470088"/>
    <lineage>
        <taxon>Bacteria</taxon>
        <taxon>Bacillati</taxon>
        <taxon>Bacillota</taxon>
        <taxon>Bacilli</taxon>
        <taxon>Bacillales</taxon>
        <taxon>Bacillaceae</taxon>
        <taxon>Lysinibacillus</taxon>
    </lineage>
</organism>
<dbReference type="Proteomes" id="UP001322664">
    <property type="component" value="Chromosome"/>
</dbReference>
<accession>A0ABZ0RVW4</accession>
<name>A0ABZ0RVW4_9BACI</name>
<proteinExistence type="predicted"/>
<evidence type="ECO:0000313" key="2">
    <source>
        <dbReference type="Proteomes" id="UP001322664"/>
    </source>
</evidence>
<dbReference type="RefSeq" id="WP_319836412.1">
    <property type="nucleotide sequence ID" value="NZ_CP137624.1"/>
</dbReference>
<protein>
    <submittedName>
        <fullName evidence="1">Uncharacterized protein</fullName>
    </submittedName>
</protein>
<keyword evidence="2" id="KW-1185">Reference proteome</keyword>
<reference evidence="1 2" key="1">
    <citation type="submission" date="2023-09" db="EMBL/GenBank/DDBJ databases">
        <authorList>
            <person name="Page C.A."/>
            <person name="Perez-Diaz I.M."/>
        </authorList>
    </citation>
    <scope>NUCLEOTIDE SEQUENCE [LARGE SCALE GENOMIC DNA]</scope>
    <source>
        <strain evidence="1 2">Ll15</strain>
    </source>
</reference>
<dbReference type="EMBL" id="CP137624">
    <property type="protein sequence ID" value="WPK11366.1"/>
    <property type="molecule type" value="Genomic_DNA"/>
</dbReference>